<name>A0A1X2EVH8_9MYCO</name>
<protein>
    <submittedName>
        <fullName evidence="1">Uncharacterized protein</fullName>
    </submittedName>
</protein>
<dbReference type="Proteomes" id="UP000193964">
    <property type="component" value="Unassembled WGS sequence"/>
</dbReference>
<dbReference type="AlphaFoldDB" id="A0A1X2EVH8"/>
<organism evidence="1 2">
    <name type="scientific">Mycolicibacterium wolinskyi</name>
    <dbReference type="NCBI Taxonomy" id="59750"/>
    <lineage>
        <taxon>Bacteria</taxon>
        <taxon>Bacillati</taxon>
        <taxon>Actinomycetota</taxon>
        <taxon>Actinomycetes</taxon>
        <taxon>Mycobacteriales</taxon>
        <taxon>Mycobacteriaceae</taxon>
        <taxon>Mycolicibacterium</taxon>
    </lineage>
</organism>
<evidence type="ECO:0000313" key="1">
    <source>
        <dbReference type="EMBL" id="ORX10135.1"/>
    </source>
</evidence>
<accession>A0A1X2EVH8</accession>
<reference evidence="1 2" key="1">
    <citation type="submission" date="2016-01" db="EMBL/GenBank/DDBJ databases">
        <title>The new phylogeny of the genus Mycobacterium.</title>
        <authorList>
            <person name="Tarcisio F."/>
            <person name="Conor M."/>
            <person name="Antonella G."/>
            <person name="Elisabetta G."/>
            <person name="Giulia F.S."/>
            <person name="Sara T."/>
            <person name="Anna F."/>
            <person name="Clotilde B."/>
            <person name="Roberto B."/>
            <person name="Veronica D.S."/>
            <person name="Fabio R."/>
            <person name="Monica P."/>
            <person name="Olivier J."/>
            <person name="Enrico T."/>
            <person name="Nicola S."/>
        </authorList>
    </citation>
    <scope>NUCLEOTIDE SEQUENCE [LARGE SCALE GENOMIC DNA]</scope>
    <source>
        <strain evidence="1 2">ATCC 700010</strain>
    </source>
</reference>
<comment type="caution">
    <text evidence="1">The sequence shown here is derived from an EMBL/GenBank/DDBJ whole genome shotgun (WGS) entry which is preliminary data.</text>
</comment>
<evidence type="ECO:0000313" key="2">
    <source>
        <dbReference type="Proteomes" id="UP000193964"/>
    </source>
</evidence>
<dbReference type="EMBL" id="LQQA01000033">
    <property type="protein sequence ID" value="ORX10135.1"/>
    <property type="molecule type" value="Genomic_DNA"/>
</dbReference>
<gene>
    <name evidence="1" type="ORF">AWC31_08145</name>
</gene>
<proteinExistence type="predicted"/>
<dbReference type="RefSeq" id="WP_085149600.1">
    <property type="nucleotide sequence ID" value="NZ_JACKUA010000020.1"/>
</dbReference>
<sequence>MRFNVTPGEHYDLGVGPTIVGATAPEFSLCDGSRLGIVAWASAGDLDMAAFRQTATADSAD</sequence>